<proteinExistence type="predicted"/>
<name>A0A5B8C6Q8_9MICO</name>
<evidence type="ECO:0000256" key="1">
    <source>
        <dbReference type="SAM" id="Phobius"/>
    </source>
</evidence>
<feature type="domain" description="CHRD" evidence="2">
    <location>
        <begin position="96"/>
        <end position="213"/>
    </location>
</feature>
<gene>
    <name evidence="3" type="ORF">FE374_09715</name>
</gene>
<protein>
    <submittedName>
        <fullName evidence="3">CHRD domain-containing protein</fullName>
    </submittedName>
</protein>
<dbReference type="EMBL" id="CP040915">
    <property type="protein sequence ID" value="QDC24852.1"/>
    <property type="molecule type" value="Genomic_DNA"/>
</dbReference>
<evidence type="ECO:0000313" key="3">
    <source>
        <dbReference type="EMBL" id="QDC24852.1"/>
    </source>
</evidence>
<dbReference type="Pfam" id="PF07452">
    <property type="entry name" value="CHRD"/>
    <property type="match status" value="1"/>
</dbReference>
<dbReference type="Proteomes" id="UP000314616">
    <property type="component" value="Chromosome"/>
</dbReference>
<reference evidence="3 4" key="1">
    <citation type="submission" date="2019-05" db="EMBL/GenBank/DDBJ databases">
        <title>Georgenia *** sp. nov., and Georgenia *** sp. nov., isolated from the intestinal contents of plateau pika (Ochotona curzoniae) in the Qinghai-Tibet plateau of China.</title>
        <authorList>
            <person name="Tian Z."/>
        </authorList>
    </citation>
    <scope>NUCLEOTIDE SEQUENCE [LARGE SCALE GENOMIC DNA]</scope>
    <source>
        <strain evidence="3 4">Z443</strain>
    </source>
</reference>
<dbReference type="AlphaFoldDB" id="A0A5B8C6Q8"/>
<keyword evidence="1" id="KW-0472">Membrane</keyword>
<dbReference type="KEGG" id="gyu:FE374_09715"/>
<dbReference type="PROSITE" id="PS51257">
    <property type="entry name" value="PROKAR_LIPOPROTEIN"/>
    <property type="match status" value="1"/>
</dbReference>
<evidence type="ECO:0000259" key="2">
    <source>
        <dbReference type="SMART" id="SM00754"/>
    </source>
</evidence>
<dbReference type="SMART" id="SM00754">
    <property type="entry name" value="CHRD"/>
    <property type="match status" value="1"/>
</dbReference>
<organism evidence="3 4">
    <name type="scientific">Georgenia yuyongxinii</name>
    <dbReference type="NCBI Taxonomy" id="2589797"/>
    <lineage>
        <taxon>Bacteria</taxon>
        <taxon>Bacillati</taxon>
        <taxon>Actinomycetota</taxon>
        <taxon>Actinomycetes</taxon>
        <taxon>Micrococcales</taxon>
        <taxon>Bogoriellaceae</taxon>
        <taxon>Georgenia</taxon>
    </lineage>
</organism>
<evidence type="ECO:0000313" key="4">
    <source>
        <dbReference type="Proteomes" id="UP000314616"/>
    </source>
</evidence>
<feature type="transmembrane region" description="Helical" evidence="1">
    <location>
        <begin position="60"/>
        <end position="82"/>
    </location>
</feature>
<keyword evidence="1" id="KW-1133">Transmembrane helix</keyword>
<sequence>MPLARDPAVRCHGTGVGVAAASVTACRSPVWGSHRPHDGRSVVAPFHCTTSWRCTMRRKFAALASATAVLASSVLLSTSAVADERYGGHDNDREEKTLSAWLNGRNEVGHRGDRDGSGRAWFKVKLDGRDSEICYAISVRNLDRVTQAHIHKGERGENGPVVVPLKAPKDGFSKGCVDVRYRLARDILEDPHDYYANVHTKKYPDGAIRGQLR</sequence>
<accession>A0A5B8C6Q8</accession>
<dbReference type="OrthoDB" id="8901345at2"/>
<dbReference type="InterPro" id="IPR010895">
    <property type="entry name" value="CHRD"/>
</dbReference>
<keyword evidence="1" id="KW-0812">Transmembrane</keyword>